<dbReference type="Pfam" id="PF06133">
    <property type="entry name" value="Com_YlbF"/>
    <property type="match status" value="1"/>
</dbReference>
<protein>
    <recommendedName>
        <fullName evidence="1">UPF0342 protein AKK44_06815</fullName>
    </recommendedName>
</protein>
<dbReference type="InterPro" id="IPR010368">
    <property type="entry name" value="Com_YlbF"/>
</dbReference>
<gene>
    <name evidence="2" type="ORF">AKK44_06815</name>
</gene>
<evidence type="ECO:0000256" key="1">
    <source>
        <dbReference type="HAMAP-Rule" id="MF_01526"/>
    </source>
</evidence>
<organism evidence="2 3">
    <name type="scientific">Streptococcus phocae</name>
    <dbReference type="NCBI Taxonomy" id="119224"/>
    <lineage>
        <taxon>Bacteria</taxon>
        <taxon>Bacillati</taxon>
        <taxon>Bacillota</taxon>
        <taxon>Bacilli</taxon>
        <taxon>Lactobacillales</taxon>
        <taxon>Streptococcaceae</taxon>
        <taxon>Streptococcus</taxon>
    </lineage>
</organism>
<dbReference type="SUPFAM" id="SSF158622">
    <property type="entry name" value="YheA/YmcA-like"/>
    <property type="match status" value="1"/>
</dbReference>
<evidence type="ECO:0000313" key="2">
    <source>
        <dbReference type="EMBL" id="KPJ22057.1"/>
    </source>
</evidence>
<dbReference type="RefSeq" id="WP_054279053.1">
    <property type="nucleotide sequence ID" value="NZ_LHQM01000030.1"/>
</dbReference>
<dbReference type="STRING" id="119224.AKK44_06815"/>
<comment type="similarity">
    <text evidence="1">Belongs to the UPF0342 family.</text>
</comment>
<dbReference type="Proteomes" id="UP000049578">
    <property type="component" value="Unassembled WGS sequence"/>
</dbReference>
<name>A0A0P6SKM8_9STRE</name>
<reference evidence="2 3" key="1">
    <citation type="submission" date="2015-08" db="EMBL/GenBank/DDBJ databases">
        <title>Genome sequence of Streptococcus phocae subsp. phocae ATCC 51973T isolated from liver specimen obtained from seal.</title>
        <authorList>
            <person name="Avendano-Herrera R."/>
        </authorList>
    </citation>
    <scope>NUCLEOTIDE SEQUENCE [LARGE SCALE GENOMIC DNA]</scope>
    <source>
        <strain evidence="2 3">ATCC 51973</strain>
    </source>
</reference>
<dbReference type="InterPro" id="IPR023378">
    <property type="entry name" value="YheA/YmcA-like_dom_sf"/>
</dbReference>
<dbReference type="AlphaFoldDB" id="A0A0P6SKM8"/>
<dbReference type="HAMAP" id="MF_01526">
    <property type="entry name" value="UPF0342"/>
    <property type="match status" value="1"/>
</dbReference>
<dbReference type="NCBIfam" id="NF010209">
    <property type="entry name" value="PRK13676.1-1"/>
    <property type="match status" value="1"/>
</dbReference>
<keyword evidence="3" id="KW-1185">Reference proteome</keyword>
<sequence>MSQEIYDYANKLERAIRALPEYQNVLKAKDDIKANDDAKQLFEEFVAMQEKLQMMMQSGKMPTQEEQTEIQELSQKIEANEMLKAYFDAQQALSIYVSDMERIIFTPLKDLLS</sequence>
<accession>A0A0P6SKM8</accession>
<proteinExistence type="inferred from homology"/>
<dbReference type="Gene3D" id="1.20.1500.10">
    <property type="entry name" value="YheA/YmcA-like"/>
    <property type="match status" value="1"/>
</dbReference>
<dbReference type="PATRIC" id="fig|119224.3.peg.1099"/>
<dbReference type="EMBL" id="LHQM01000030">
    <property type="protein sequence ID" value="KPJ22057.1"/>
    <property type="molecule type" value="Genomic_DNA"/>
</dbReference>
<comment type="caution">
    <text evidence="2">The sequence shown here is derived from an EMBL/GenBank/DDBJ whole genome shotgun (WGS) entry which is preliminary data.</text>
</comment>
<evidence type="ECO:0000313" key="3">
    <source>
        <dbReference type="Proteomes" id="UP000049578"/>
    </source>
</evidence>